<accession>A0A9K3NWN8</accession>
<reference evidence="1" key="2">
    <citation type="submission" date="2020-06" db="EMBL/GenBank/DDBJ databases">
        <title>Helianthus annuus Genome sequencing and assembly Release 2.</title>
        <authorList>
            <person name="Gouzy J."/>
            <person name="Langlade N."/>
            <person name="Munos S."/>
        </authorList>
    </citation>
    <scope>NUCLEOTIDE SEQUENCE</scope>
    <source>
        <tissue evidence="1">Leaves</tissue>
    </source>
</reference>
<keyword evidence="2" id="KW-1185">Reference proteome</keyword>
<evidence type="ECO:0000313" key="1">
    <source>
        <dbReference type="EMBL" id="KAF5814238.1"/>
    </source>
</evidence>
<comment type="caution">
    <text evidence="1">The sequence shown here is derived from an EMBL/GenBank/DDBJ whole genome shotgun (WGS) entry which is preliminary data.</text>
</comment>
<dbReference type="Proteomes" id="UP000215914">
    <property type="component" value="Unassembled WGS sequence"/>
</dbReference>
<sequence length="100" mass="11262">MTLDSEVDGSRQAHVRYPKPICLTCQNHSNETISFIYNRINTTSRSTFQLYKPCSTLNVNALDPRPLIKRPSGKGRSCPLSNIAFRSLWFCLNQSPASTV</sequence>
<organism evidence="1 2">
    <name type="scientific">Helianthus annuus</name>
    <name type="common">Common sunflower</name>
    <dbReference type="NCBI Taxonomy" id="4232"/>
    <lineage>
        <taxon>Eukaryota</taxon>
        <taxon>Viridiplantae</taxon>
        <taxon>Streptophyta</taxon>
        <taxon>Embryophyta</taxon>
        <taxon>Tracheophyta</taxon>
        <taxon>Spermatophyta</taxon>
        <taxon>Magnoliopsida</taxon>
        <taxon>eudicotyledons</taxon>
        <taxon>Gunneridae</taxon>
        <taxon>Pentapetalae</taxon>
        <taxon>asterids</taxon>
        <taxon>campanulids</taxon>
        <taxon>Asterales</taxon>
        <taxon>Asteraceae</taxon>
        <taxon>Asteroideae</taxon>
        <taxon>Heliantheae alliance</taxon>
        <taxon>Heliantheae</taxon>
        <taxon>Helianthus</taxon>
    </lineage>
</organism>
<dbReference type="EMBL" id="MNCJ02000318">
    <property type="protein sequence ID" value="KAF5814238.1"/>
    <property type="molecule type" value="Genomic_DNA"/>
</dbReference>
<evidence type="ECO:0000313" key="2">
    <source>
        <dbReference type="Proteomes" id="UP000215914"/>
    </source>
</evidence>
<dbReference type="AlphaFoldDB" id="A0A9K3NWN8"/>
<protein>
    <submittedName>
        <fullName evidence="1">Uncharacterized protein</fullName>
    </submittedName>
</protein>
<dbReference type="Gramene" id="mRNA:HanXRQr2_Chr03g0108801">
    <property type="protein sequence ID" value="mRNA:HanXRQr2_Chr03g0108801"/>
    <property type="gene ID" value="HanXRQr2_Chr03g0108801"/>
</dbReference>
<gene>
    <name evidence="1" type="ORF">HanXRQr2_Chr03g0108801</name>
</gene>
<proteinExistence type="predicted"/>
<reference evidence="1" key="1">
    <citation type="journal article" date="2017" name="Nature">
        <title>The sunflower genome provides insights into oil metabolism, flowering and Asterid evolution.</title>
        <authorList>
            <person name="Badouin H."/>
            <person name="Gouzy J."/>
            <person name="Grassa C.J."/>
            <person name="Murat F."/>
            <person name="Staton S.E."/>
            <person name="Cottret L."/>
            <person name="Lelandais-Briere C."/>
            <person name="Owens G.L."/>
            <person name="Carrere S."/>
            <person name="Mayjonade B."/>
            <person name="Legrand L."/>
            <person name="Gill N."/>
            <person name="Kane N.C."/>
            <person name="Bowers J.E."/>
            <person name="Hubner S."/>
            <person name="Bellec A."/>
            <person name="Berard A."/>
            <person name="Berges H."/>
            <person name="Blanchet N."/>
            <person name="Boniface M.C."/>
            <person name="Brunel D."/>
            <person name="Catrice O."/>
            <person name="Chaidir N."/>
            <person name="Claudel C."/>
            <person name="Donnadieu C."/>
            <person name="Faraut T."/>
            <person name="Fievet G."/>
            <person name="Helmstetter N."/>
            <person name="King M."/>
            <person name="Knapp S.J."/>
            <person name="Lai Z."/>
            <person name="Le Paslier M.C."/>
            <person name="Lippi Y."/>
            <person name="Lorenzon L."/>
            <person name="Mandel J.R."/>
            <person name="Marage G."/>
            <person name="Marchand G."/>
            <person name="Marquand E."/>
            <person name="Bret-Mestries E."/>
            <person name="Morien E."/>
            <person name="Nambeesan S."/>
            <person name="Nguyen T."/>
            <person name="Pegot-Espagnet P."/>
            <person name="Pouilly N."/>
            <person name="Raftis F."/>
            <person name="Sallet E."/>
            <person name="Schiex T."/>
            <person name="Thomas J."/>
            <person name="Vandecasteele C."/>
            <person name="Vares D."/>
            <person name="Vear F."/>
            <person name="Vautrin S."/>
            <person name="Crespi M."/>
            <person name="Mangin B."/>
            <person name="Burke J.M."/>
            <person name="Salse J."/>
            <person name="Munos S."/>
            <person name="Vincourt P."/>
            <person name="Rieseberg L.H."/>
            <person name="Langlade N.B."/>
        </authorList>
    </citation>
    <scope>NUCLEOTIDE SEQUENCE</scope>
    <source>
        <tissue evidence="1">Leaves</tissue>
    </source>
</reference>
<name>A0A9K3NWN8_HELAN</name>